<evidence type="ECO:0000256" key="9">
    <source>
        <dbReference type="ARBA" id="ARBA00023237"/>
    </source>
</evidence>
<organism evidence="14 15">
    <name type="scientific">Flavobacterium crocinum</name>
    <dbReference type="NCBI Taxonomy" id="2183896"/>
    <lineage>
        <taxon>Bacteria</taxon>
        <taxon>Pseudomonadati</taxon>
        <taxon>Bacteroidota</taxon>
        <taxon>Flavobacteriia</taxon>
        <taxon>Flavobacteriales</taxon>
        <taxon>Flavobacteriaceae</taxon>
        <taxon>Flavobacterium</taxon>
    </lineage>
</organism>
<feature type="domain" description="TonB-dependent receptor plug" evidence="13">
    <location>
        <begin position="266"/>
        <end position="362"/>
    </location>
</feature>
<accession>A0A2S1YJ79</accession>
<dbReference type="PANTHER" id="PTHR30069">
    <property type="entry name" value="TONB-DEPENDENT OUTER MEMBRANE RECEPTOR"/>
    <property type="match status" value="1"/>
</dbReference>
<comment type="subcellular location">
    <subcellularLocation>
        <location evidence="1 10">Cell outer membrane</location>
        <topology evidence="1 10">Multi-pass membrane protein</topology>
    </subcellularLocation>
</comment>
<dbReference type="SUPFAM" id="SSF56935">
    <property type="entry name" value="Porins"/>
    <property type="match status" value="1"/>
</dbReference>
<keyword evidence="2 10" id="KW-0813">Transport</keyword>
<keyword evidence="4 10" id="KW-0812">Transmembrane</keyword>
<dbReference type="Gene3D" id="2.40.170.20">
    <property type="entry name" value="TonB-dependent receptor, beta-barrel domain"/>
    <property type="match status" value="1"/>
</dbReference>
<keyword evidence="15" id="KW-1185">Reference proteome</keyword>
<evidence type="ECO:0000256" key="2">
    <source>
        <dbReference type="ARBA" id="ARBA00022448"/>
    </source>
</evidence>
<evidence type="ECO:0000259" key="13">
    <source>
        <dbReference type="Pfam" id="PF07715"/>
    </source>
</evidence>
<reference evidence="14 15" key="1">
    <citation type="submission" date="2018-05" db="EMBL/GenBank/DDBJ databases">
        <title>Genome sequencing of Flavobacterium sp. HYN0056.</title>
        <authorList>
            <person name="Yi H."/>
            <person name="Baek C."/>
        </authorList>
    </citation>
    <scope>NUCLEOTIDE SEQUENCE [LARGE SCALE GENOMIC DNA]</scope>
    <source>
        <strain evidence="14 15">HYN0056</strain>
    </source>
</reference>
<dbReference type="InterPro" id="IPR036942">
    <property type="entry name" value="Beta-barrel_TonB_sf"/>
</dbReference>
<dbReference type="KEGG" id="fcr:HYN56_07470"/>
<comment type="similarity">
    <text evidence="10 11">Belongs to the TonB-dependent receptor family.</text>
</comment>
<evidence type="ECO:0000259" key="12">
    <source>
        <dbReference type="Pfam" id="PF00593"/>
    </source>
</evidence>
<evidence type="ECO:0000313" key="14">
    <source>
        <dbReference type="EMBL" id="AWK04076.1"/>
    </source>
</evidence>
<protein>
    <submittedName>
        <fullName evidence="14">TonB-dependent receptor</fullName>
    </submittedName>
</protein>
<dbReference type="Gene3D" id="2.60.40.1120">
    <property type="entry name" value="Carboxypeptidase-like, regulatory domain"/>
    <property type="match status" value="1"/>
</dbReference>
<dbReference type="Proteomes" id="UP000245250">
    <property type="component" value="Chromosome"/>
</dbReference>
<dbReference type="EMBL" id="CP029255">
    <property type="protein sequence ID" value="AWK04076.1"/>
    <property type="molecule type" value="Genomic_DNA"/>
</dbReference>
<dbReference type="RefSeq" id="WP_109191602.1">
    <property type="nucleotide sequence ID" value="NZ_CP029255.1"/>
</dbReference>
<dbReference type="OrthoDB" id="9803050at2"/>
<evidence type="ECO:0000256" key="10">
    <source>
        <dbReference type="PROSITE-ProRule" id="PRU01360"/>
    </source>
</evidence>
<evidence type="ECO:0000256" key="3">
    <source>
        <dbReference type="ARBA" id="ARBA00022452"/>
    </source>
</evidence>
<dbReference type="GO" id="GO:0015344">
    <property type="term" value="F:siderophore uptake transmembrane transporter activity"/>
    <property type="evidence" value="ECO:0007669"/>
    <property type="project" value="TreeGrafter"/>
</dbReference>
<dbReference type="Pfam" id="PF00593">
    <property type="entry name" value="TonB_dep_Rec_b-barrel"/>
    <property type="match status" value="1"/>
</dbReference>
<evidence type="ECO:0000256" key="7">
    <source>
        <dbReference type="ARBA" id="ARBA00023136"/>
    </source>
</evidence>
<evidence type="ECO:0000256" key="6">
    <source>
        <dbReference type="ARBA" id="ARBA00023077"/>
    </source>
</evidence>
<feature type="domain" description="TonB-dependent receptor-like beta-barrel" evidence="12">
    <location>
        <begin position="421"/>
        <end position="889"/>
    </location>
</feature>
<dbReference type="Pfam" id="PF07715">
    <property type="entry name" value="Plug"/>
    <property type="match status" value="1"/>
</dbReference>
<dbReference type="Gene3D" id="2.170.130.10">
    <property type="entry name" value="TonB-dependent receptor, plug domain"/>
    <property type="match status" value="1"/>
</dbReference>
<dbReference type="GO" id="GO:0044718">
    <property type="term" value="P:siderophore transmembrane transport"/>
    <property type="evidence" value="ECO:0007669"/>
    <property type="project" value="TreeGrafter"/>
</dbReference>
<dbReference type="PANTHER" id="PTHR30069:SF29">
    <property type="entry name" value="HEMOGLOBIN AND HEMOGLOBIN-HAPTOGLOBIN-BINDING PROTEIN 1-RELATED"/>
    <property type="match status" value="1"/>
</dbReference>
<dbReference type="InterPro" id="IPR012910">
    <property type="entry name" value="Plug_dom"/>
</dbReference>
<gene>
    <name evidence="14" type="ORF">HYN56_07470</name>
</gene>
<dbReference type="Pfam" id="PF13715">
    <property type="entry name" value="CarbopepD_reg_2"/>
    <property type="match status" value="1"/>
</dbReference>
<name>A0A2S1YJ79_9FLAO</name>
<dbReference type="AlphaFoldDB" id="A0A2S1YJ79"/>
<evidence type="ECO:0000256" key="4">
    <source>
        <dbReference type="ARBA" id="ARBA00022692"/>
    </source>
</evidence>
<keyword evidence="7 10" id="KW-0472">Membrane</keyword>
<evidence type="ECO:0000256" key="8">
    <source>
        <dbReference type="ARBA" id="ARBA00023170"/>
    </source>
</evidence>
<dbReference type="InterPro" id="IPR039426">
    <property type="entry name" value="TonB-dep_rcpt-like"/>
</dbReference>
<dbReference type="GO" id="GO:0009279">
    <property type="term" value="C:cell outer membrane"/>
    <property type="evidence" value="ECO:0007669"/>
    <property type="project" value="UniProtKB-SubCell"/>
</dbReference>
<sequence>MKKITLILFLIAFQQIIYSQVISDKISVEFKNANIKTAIQDIEKVSYYKFYFDEKWFENDSTSINKRFKDTKIGEVLEDVFQNTSFNFYISDNKVIVTNNSIIYSQLPDDYFGIPLERDENGQITTPIFYQQYDSIKKTNSRNPNKNIRDLVLIGKEVKNQKKKSTYTLSGVIRGGKNNSGLANIIVKIPNSEFSATTDKKGYYSLQVPGGLNVVETESFSYNKVTKNIMVYNDGALNFSLTDNINQLDEVLIKTNKSKSAKSAITGVTTIDAEGIKNVPLVLGERDILKVALTMPGIKTAGEGSAGFNVRGGKEDQNLFLLDHATLYNPSHFFGFFTALNPYTTKKVDIYKGSIPAEFGGRLSSVFDISSKSGNVNEFQGEGGIGPVTSNLMVSTPIVKGKSSLVAGGRATYSDYILKSLDDENLKNSQASFYDLILKYNHKINANNDIESTLYYSHDKFSVSSDSLYKYSNRLATLKWNHTFNEKNKGSLIVTNSEYKFNIDYQSEGTNSFDFGYKIDETQAMLKMNYFYSNKHKFSYGLSTKLYSVDPGYLNPTNPNSTLIPIDVETEKGLESAAYIGDNFKISDKFLLDFGLRYSTFSALGKSTQRIYEENLPISDATVIETKTYGNNEVIKRYGGFEPRLAARYFITDDFSVRASYDKTYQYIHLLSNNTTQSPTDIWKLSDLNVKPESAQQVSLGLYKNLKDGDVELSLEGYYKRSKNILDYKVGAELLLNENIETELLQGEGKAYGIEFLIKKQVGKLNGWLGYTYSRSLIKLDSQFQQEKVNDGKYFASNFDKPHDFSAVLNYRITKRYSFSSNFTYQTGRPITYPIGKYDYGNEQYTVYSDRNKFRIPDYFRLDVGLNIEGNHKIKKLAHSFWNISVYNVLGRNNPYSVFFVTKEGQIKAYKTSIFSIPIPSITYNFKF</sequence>
<keyword evidence="6 11" id="KW-0798">TonB box</keyword>
<evidence type="ECO:0000256" key="11">
    <source>
        <dbReference type="RuleBase" id="RU003357"/>
    </source>
</evidence>
<keyword evidence="8 14" id="KW-0675">Receptor</keyword>
<proteinExistence type="inferred from homology"/>
<dbReference type="SUPFAM" id="SSF49464">
    <property type="entry name" value="Carboxypeptidase regulatory domain-like"/>
    <property type="match status" value="1"/>
</dbReference>
<keyword evidence="3 10" id="KW-1134">Transmembrane beta strand</keyword>
<dbReference type="PROSITE" id="PS52016">
    <property type="entry name" value="TONB_DEPENDENT_REC_3"/>
    <property type="match status" value="1"/>
</dbReference>
<dbReference type="InterPro" id="IPR008969">
    <property type="entry name" value="CarboxyPept-like_regulatory"/>
</dbReference>
<dbReference type="InterPro" id="IPR037066">
    <property type="entry name" value="Plug_dom_sf"/>
</dbReference>
<evidence type="ECO:0000256" key="5">
    <source>
        <dbReference type="ARBA" id="ARBA00022729"/>
    </source>
</evidence>
<evidence type="ECO:0000256" key="1">
    <source>
        <dbReference type="ARBA" id="ARBA00004571"/>
    </source>
</evidence>
<dbReference type="InterPro" id="IPR000531">
    <property type="entry name" value="Beta-barrel_TonB"/>
</dbReference>
<evidence type="ECO:0000313" key="15">
    <source>
        <dbReference type="Proteomes" id="UP000245250"/>
    </source>
</evidence>
<keyword evidence="9 10" id="KW-0998">Cell outer membrane</keyword>
<keyword evidence="5" id="KW-0732">Signal</keyword>